<evidence type="ECO:0000313" key="5">
    <source>
        <dbReference type="EMBL" id="SVB01714.1"/>
    </source>
</evidence>
<dbReference type="InterPro" id="IPR000352">
    <property type="entry name" value="Pep_chain_release_fac_I"/>
</dbReference>
<dbReference type="Gene3D" id="3.30.160.20">
    <property type="match status" value="1"/>
</dbReference>
<dbReference type="GO" id="GO:0005737">
    <property type="term" value="C:cytoplasm"/>
    <property type="evidence" value="ECO:0007669"/>
    <property type="project" value="InterPro"/>
</dbReference>
<comment type="similarity">
    <text evidence="1">Belongs to the prokaryotic/mitochondrial release factor family.</text>
</comment>
<dbReference type="SUPFAM" id="SSF75620">
    <property type="entry name" value="Release factor"/>
    <property type="match status" value="1"/>
</dbReference>
<dbReference type="SMART" id="SM00937">
    <property type="entry name" value="PCRF"/>
    <property type="match status" value="1"/>
</dbReference>
<accession>A0A382AK14</accession>
<protein>
    <recommendedName>
        <fullName evidence="4">Prokaryotic-type class I peptide chain release factors domain-containing protein</fullName>
    </recommendedName>
</protein>
<dbReference type="InterPro" id="IPR004374">
    <property type="entry name" value="PrfB"/>
</dbReference>
<dbReference type="Pfam" id="PF00472">
    <property type="entry name" value="RF-1"/>
    <property type="match status" value="1"/>
</dbReference>
<dbReference type="Gene3D" id="1.20.58.410">
    <property type="entry name" value="Release factor"/>
    <property type="match status" value="1"/>
</dbReference>
<dbReference type="Pfam" id="PF03462">
    <property type="entry name" value="PCRF"/>
    <property type="match status" value="1"/>
</dbReference>
<dbReference type="InterPro" id="IPR045853">
    <property type="entry name" value="Pep_chain_release_fac_I_sf"/>
</dbReference>
<dbReference type="PROSITE" id="PS00745">
    <property type="entry name" value="RF_PROK_I"/>
    <property type="match status" value="1"/>
</dbReference>
<sequence length="369" mass="41483">MRDFAPDLGALRQRLDQASGYLRIEELRTRRTELEEEMADPDLWNDQDRGRRVQVDLSGVIEDLDHHAGLVARLEDVTTLAELAVEEDEESLESEITEVVEALYVELEALEVRSLFSGEYDKGDAVCHIQSGAGGTDAQDWAEILLRMYTRWAERRGLSIELDSVSVGTEAGISSAEFIIRGRHAFGLLQGERGVHRLVRISPFNKEAKRQTAFASLQVVPFFDEVADEVEIDEGDLRIDTYRSSGAGGQHVNVTDSAVRITHLPTGLVTSCQNERSQHQNRERAMQMLAAKLLDLERQRREEQLAEIGGERSRVDFGSQIRSYVLQPYQMVKDLRTQHQIGDVASVLDGAVDGFMEAYLRWARSAGPE</sequence>
<keyword evidence="2" id="KW-0648">Protein biosynthesis</keyword>
<evidence type="ECO:0000256" key="1">
    <source>
        <dbReference type="ARBA" id="ARBA00010835"/>
    </source>
</evidence>
<dbReference type="FunFam" id="3.30.160.20:FF:000004">
    <property type="entry name" value="Peptide chain release factor 1"/>
    <property type="match status" value="1"/>
</dbReference>
<dbReference type="GO" id="GO:0016149">
    <property type="term" value="F:translation release factor activity, codon specific"/>
    <property type="evidence" value="ECO:0007669"/>
    <property type="project" value="InterPro"/>
</dbReference>
<dbReference type="AlphaFoldDB" id="A0A382AK14"/>
<dbReference type="Gene3D" id="3.30.70.1660">
    <property type="match status" value="1"/>
</dbReference>
<feature type="coiled-coil region" evidence="3">
    <location>
        <begin position="279"/>
        <end position="306"/>
    </location>
</feature>
<dbReference type="InterPro" id="IPR005139">
    <property type="entry name" value="PCRF"/>
</dbReference>
<dbReference type="PANTHER" id="PTHR43116:SF3">
    <property type="entry name" value="CLASS I PEPTIDE CHAIN RELEASE FACTOR"/>
    <property type="match status" value="1"/>
</dbReference>
<gene>
    <name evidence="5" type="ORF">METZ01_LOCUS154568</name>
</gene>
<evidence type="ECO:0000259" key="4">
    <source>
        <dbReference type="PROSITE" id="PS00745"/>
    </source>
</evidence>
<dbReference type="EMBL" id="UINC01025681">
    <property type="protein sequence ID" value="SVB01714.1"/>
    <property type="molecule type" value="Genomic_DNA"/>
</dbReference>
<name>A0A382AK14_9ZZZZ</name>
<dbReference type="HAMAP" id="MF_00094">
    <property type="entry name" value="Rel_fac_2"/>
    <property type="match status" value="1"/>
</dbReference>
<keyword evidence="3" id="KW-0175">Coiled coil</keyword>
<feature type="domain" description="Prokaryotic-type class I peptide chain release factors" evidence="4">
    <location>
        <begin position="243"/>
        <end position="259"/>
    </location>
</feature>
<evidence type="ECO:0000256" key="3">
    <source>
        <dbReference type="SAM" id="Coils"/>
    </source>
</evidence>
<dbReference type="PANTHER" id="PTHR43116">
    <property type="entry name" value="PEPTIDE CHAIN RELEASE FACTOR 2"/>
    <property type="match status" value="1"/>
</dbReference>
<dbReference type="NCBIfam" id="TIGR00020">
    <property type="entry name" value="prfB"/>
    <property type="match status" value="1"/>
</dbReference>
<organism evidence="5">
    <name type="scientific">marine metagenome</name>
    <dbReference type="NCBI Taxonomy" id="408172"/>
    <lineage>
        <taxon>unclassified sequences</taxon>
        <taxon>metagenomes</taxon>
        <taxon>ecological metagenomes</taxon>
    </lineage>
</organism>
<reference evidence="5" key="1">
    <citation type="submission" date="2018-05" db="EMBL/GenBank/DDBJ databases">
        <authorList>
            <person name="Lanie J.A."/>
            <person name="Ng W.-L."/>
            <person name="Kazmierczak K.M."/>
            <person name="Andrzejewski T.M."/>
            <person name="Davidsen T.M."/>
            <person name="Wayne K.J."/>
            <person name="Tettelin H."/>
            <person name="Glass J.I."/>
            <person name="Rusch D."/>
            <person name="Podicherti R."/>
            <person name="Tsui H.-C.T."/>
            <person name="Winkler M.E."/>
        </authorList>
    </citation>
    <scope>NUCLEOTIDE SEQUENCE</scope>
</reference>
<proteinExistence type="inferred from homology"/>
<evidence type="ECO:0000256" key="2">
    <source>
        <dbReference type="ARBA" id="ARBA00022917"/>
    </source>
</evidence>